<dbReference type="InterPro" id="IPR055548">
    <property type="entry name" value="DUF7124"/>
</dbReference>
<dbReference type="Proteomes" id="UP001570511">
    <property type="component" value="Unassembled WGS sequence"/>
</dbReference>
<evidence type="ECO:0000313" key="3">
    <source>
        <dbReference type="EMBL" id="MFA1610029.1"/>
    </source>
</evidence>
<dbReference type="EMBL" id="JBGNYA010000001">
    <property type="protein sequence ID" value="MFA1610029.1"/>
    <property type="molecule type" value="Genomic_DNA"/>
</dbReference>
<dbReference type="Pfam" id="PF23439">
    <property type="entry name" value="DUF7124"/>
    <property type="match status" value="1"/>
</dbReference>
<name>A0ABD5M8N1_9EURY</name>
<evidence type="ECO:0000256" key="1">
    <source>
        <dbReference type="SAM" id="MobiDB-lite"/>
    </source>
</evidence>
<keyword evidence="4" id="KW-1185">Reference proteome</keyword>
<feature type="region of interest" description="Disordered" evidence="1">
    <location>
        <begin position="1"/>
        <end position="134"/>
    </location>
</feature>
<comment type="caution">
    <text evidence="3">The sequence shown here is derived from an EMBL/GenBank/DDBJ whole genome shotgun (WGS) entry which is preliminary data.</text>
</comment>
<feature type="compositionally biased region" description="Gly residues" evidence="1">
    <location>
        <begin position="96"/>
        <end position="106"/>
    </location>
</feature>
<gene>
    <name evidence="3" type="ORF">OS889_03285</name>
</gene>
<accession>A0ABD5M8N1</accession>
<reference evidence="3 4" key="1">
    <citation type="submission" date="2024-08" db="EMBL/GenBank/DDBJ databases">
        <title>Halobellus sp. MBLA0158 whole genome sequence.</title>
        <authorList>
            <person name="Hwang C.Y."/>
            <person name="Cho E.-S."/>
            <person name="Seo M.-J."/>
        </authorList>
    </citation>
    <scope>NUCLEOTIDE SEQUENCE [LARGE SCALE GENOMIC DNA]</scope>
    <source>
        <strain evidence="3 4">MBLA0158</strain>
    </source>
</reference>
<evidence type="ECO:0000313" key="4">
    <source>
        <dbReference type="Proteomes" id="UP001570511"/>
    </source>
</evidence>
<protein>
    <recommendedName>
        <fullName evidence="2">DUF7124 domain-containing protein</fullName>
    </recommendedName>
</protein>
<dbReference type="RefSeq" id="WP_372387240.1">
    <property type="nucleotide sequence ID" value="NZ_JBGNYA010000001.1"/>
</dbReference>
<sequence>MTDHVNLDELTTEGEREDDSDDGDWLSPENTAPGGDRDDGTAAAGVSAPPGSPDSDDGSGTVDAAADGEAARADPAETRVPHVPRSDKDKPVGIPKEGGGAGGVAGGESSAADGADADAASGSDAENAGPHGRGVDEMTLALTYEAATALANPSGAFADANRWADWIGIVGGVPAHVLNKFQRDHHLDLDFFNGSGMEPAERLADIDENSMFYAERLVLVGREGEEGIAERAGWEFLPLSEAAEKAGWDHEGA</sequence>
<evidence type="ECO:0000259" key="2">
    <source>
        <dbReference type="Pfam" id="PF23439"/>
    </source>
</evidence>
<organism evidence="3 4">
    <name type="scientific">Halobellus rubicundus</name>
    <dbReference type="NCBI Taxonomy" id="2996466"/>
    <lineage>
        <taxon>Archaea</taxon>
        <taxon>Methanobacteriati</taxon>
        <taxon>Methanobacteriota</taxon>
        <taxon>Stenosarchaea group</taxon>
        <taxon>Halobacteria</taxon>
        <taxon>Halobacteriales</taxon>
        <taxon>Haloferacaceae</taxon>
        <taxon>Halobellus</taxon>
    </lineage>
</organism>
<dbReference type="AlphaFoldDB" id="A0ABD5M8N1"/>
<feature type="compositionally biased region" description="Acidic residues" evidence="1">
    <location>
        <begin position="10"/>
        <end position="24"/>
    </location>
</feature>
<feature type="compositionally biased region" description="Basic and acidic residues" evidence="1">
    <location>
        <begin position="69"/>
        <end position="91"/>
    </location>
</feature>
<feature type="compositionally biased region" description="Low complexity" evidence="1">
    <location>
        <begin position="107"/>
        <end position="129"/>
    </location>
</feature>
<feature type="domain" description="DUF7124" evidence="2">
    <location>
        <begin position="138"/>
        <end position="249"/>
    </location>
</feature>
<feature type="compositionally biased region" description="Low complexity" evidence="1">
    <location>
        <begin position="58"/>
        <end position="68"/>
    </location>
</feature>
<proteinExistence type="predicted"/>